<reference evidence="7 8" key="1">
    <citation type="journal article" date="2018" name="Proc. Natl. Acad. Sci. U.S.A.">
        <title>Draft genome sequence of Camellia sinensis var. sinensis provides insights into the evolution of the tea genome and tea quality.</title>
        <authorList>
            <person name="Wei C."/>
            <person name="Yang H."/>
            <person name="Wang S."/>
            <person name="Zhao J."/>
            <person name="Liu C."/>
            <person name="Gao L."/>
            <person name="Xia E."/>
            <person name="Lu Y."/>
            <person name="Tai Y."/>
            <person name="She G."/>
            <person name="Sun J."/>
            <person name="Cao H."/>
            <person name="Tong W."/>
            <person name="Gao Q."/>
            <person name="Li Y."/>
            <person name="Deng W."/>
            <person name="Jiang X."/>
            <person name="Wang W."/>
            <person name="Chen Q."/>
            <person name="Zhang S."/>
            <person name="Li H."/>
            <person name="Wu J."/>
            <person name="Wang P."/>
            <person name="Li P."/>
            <person name="Shi C."/>
            <person name="Zheng F."/>
            <person name="Jian J."/>
            <person name="Huang B."/>
            <person name="Shan D."/>
            <person name="Shi M."/>
            <person name="Fang C."/>
            <person name="Yue Y."/>
            <person name="Li F."/>
            <person name="Li D."/>
            <person name="Wei S."/>
            <person name="Han B."/>
            <person name="Jiang C."/>
            <person name="Yin Y."/>
            <person name="Xia T."/>
            <person name="Zhang Z."/>
            <person name="Bennetzen J.L."/>
            <person name="Zhao S."/>
            <person name="Wan X."/>
        </authorList>
    </citation>
    <scope>NUCLEOTIDE SEQUENCE [LARGE SCALE GENOMIC DNA]</scope>
    <source>
        <strain evidence="8">cv. Shuchazao</strain>
        <tissue evidence="7">Leaf</tissue>
    </source>
</reference>
<dbReference type="InterPro" id="IPR002100">
    <property type="entry name" value="TF_MADSbox"/>
</dbReference>
<dbReference type="GO" id="GO:0000981">
    <property type="term" value="F:DNA-binding transcription factor activity, RNA polymerase II-specific"/>
    <property type="evidence" value="ECO:0007669"/>
    <property type="project" value="TreeGrafter"/>
</dbReference>
<dbReference type="PROSITE" id="PS50066">
    <property type="entry name" value="MADS_BOX_2"/>
    <property type="match status" value="1"/>
</dbReference>
<evidence type="ECO:0000256" key="5">
    <source>
        <dbReference type="ARBA" id="ARBA00023242"/>
    </source>
</evidence>
<gene>
    <name evidence="7" type="ORF">TEA_029056</name>
</gene>
<dbReference type="FunFam" id="3.40.1810.10:FF:000006">
    <property type="entry name" value="Agamous-like MADS-box protein AGL62"/>
    <property type="match status" value="1"/>
</dbReference>
<comment type="subcellular location">
    <subcellularLocation>
        <location evidence="1">Nucleus</location>
    </subcellularLocation>
</comment>
<evidence type="ECO:0000259" key="6">
    <source>
        <dbReference type="PROSITE" id="PS50066"/>
    </source>
</evidence>
<organism evidence="7 8">
    <name type="scientific">Camellia sinensis var. sinensis</name>
    <name type="common">China tea</name>
    <dbReference type="NCBI Taxonomy" id="542762"/>
    <lineage>
        <taxon>Eukaryota</taxon>
        <taxon>Viridiplantae</taxon>
        <taxon>Streptophyta</taxon>
        <taxon>Embryophyta</taxon>
        <taxon>Tracheophyta</taxon>
        <taxon>Spermatophyta</taxon>
        <taxon>Magnoliopsida</taxon>
        <taxon>eudicotyledons</taxon>
        <taxon>Gunneridae</taxon>
        <taxon>Pentapetalae</taxon>
        <taxon>asterids</taxon>
        <taxon>Ericales</taxon>
        <taxon>Theaceae</taxon>
        <taxon>Camellia</taxon>
    </lineage>
</organism>
<keyword evidence="8" id="KW-1185">Reference proteome</keyword>
<dbReference type="PANTHER" id="PTHR11945">
    <property type="entry name" value="MADS BOX PROTEIN"/>
    <property type="match status" value="1"/>
</dbReference>
<dbReference type="SMART" id="SM00432">
    <property type="entry name" value="MADS"/>
    <property type="match status" value="1"/>
</dbReference>
<dbReference type="GO" id="GO:0000978">
    <property type="term" value="F:RNA polymerase II cis-regulatory region sequence-specific DNA binding"/>
    <property type="evidence" value="ECO:0007669"/>
    <property type="project" value="TreeGrafter"/>
</dbReference>
<dbReference type="InterPro" id="IPR036879">
    <property type="entry name" value="TF_MADSbox_sf"/>
</dbReference>
<comment type="caution">
    <text evidence="7">The sequence shown here is derived from an EMBL/GenBank/DDBJ whole genome shotgun (WGS) entry which is preliminary data.</text>
</comment>
<dbReference type="PRINTS" id="PR00404">
    <property type="entry name" value="MADSDOMAIN"/>
</dbReference>
<keyword evidence="2" id="KW-0805">Transcription regulation</keyword>
<dbReference type="SUPFAM" id="SSF55455">
    <property type="entry name" value="SRF-like"/>
    <property type="match status" value="1"/>
</dbReference>
<protein>
    <recommendedName>
        <fullName evidence="6">MADS-box domain-containing protein</fullName>
    </recommendedName>
</protein>
<feature type="domain" description="MADS-box" evidence="6">
    <location>
        <begin position="7"/>
        <end position="67"/>
    </location>
</feature>
<keyword evidence="5" id="KW-0539">Nucleus</keyword>
<dbReference type="Pfam" id="PF00319">
    <property type="entry name" value="SRF-TF"/>
    <property type="match status" value="1"/>
</dbReference>
<evidence type="ECO:0000256" key="3">
    <source>
        <dbReference type="ARBA" id="ARBA00023125"/>
    </source>
</evidence>
<evidence type="ECO:0000313" key="7">
    <source>
        <dbReference type="EMBL" id="THG12244.1"/>
    </source>
</evidence>
<evidence type="ECO:0000256" key="2">
    <source>
        <dbReference type="ARBA" id="ARBA00023015"/>
    </source>
</evidence>
<dbReference type="PANTHER" id="PTHR11945:SF629">
    <property type="entry name" value="OS02G0164450 PROTEIN"/>
    <property type="match status" value="1"/>
</dbReference>
<proteinExistence type="predicted"/>
<name>A0A4S4E9B5_CAMSN</name>
<evidence type="ECO:0000256" key="4">
    <source>
        <dbReference type="ARBA" id="ARBA00023163"/>
    </source>
</evidence>
<dbReference type="GO" id="GO:0046983">
    <property type="term" value="F:protein dimerization activity"/>
    <property type="evidence" value="ECO:0007669"/>
    <property type="project" value="InterPro"/>
</dbReference>
<dbReference type="AlphaFoldDB" id="A0A4S4E9B5"/>
<dbReference type="Gene3D" id="3.40.1810.10">
    <property type="entry name" value="Transcription factor, MADS-box"/>
    <property type="match status" value="1"/>
</dbReference>
<dbReference type="CDD" id="cd00120">
    <property type="entry name" value="MADS"/>
    <property type="match status" value="1"/>
</dbReference>
<dbReference type="GO" id="GO:0005634">
    <property type="term" value="C:nucleus"/>
    <property type="evidence" value="ECO:0007669"/>
    <property type="project" value="UniProtKB-SubCell"/>
</dbReference>
<keyword evidence="3" id="KW-0238">DNA-binding</keyword>
<keyword evidence="4" id="KW-0804">Transcription</keyword>
<evidence type="ECO:0000256" key="1">
    <source>
        <dbReference type="ARBA" id="ARBA00004123"/>
    </source>
</evidence>
<sequence>MARKMAGGRRKIEMKLIPSKSARQVAFSKRRLGIFKKANELCILTGCEIGIVVFSPRGNAFSFGHPSVDTKVQRSLYQSPMSAAIDQDSHGSIVPALSQGYTEMCRQLGAEKRRGKELKESVMKCQRPYWLDAPIHELNLDQVLNSKKCMEELRAKIAKRVNKLSVEGSASNLASSAKFVRDIDLNGPLGPPQEREPENQVTPPNRLIRAGILSYVLQGELQTSFCTDTLRALAPREGCSRLANCFSNALMNKWMLKA</sequence>
<accession>A0A4S4E9B5</accession>
<dbReference type="Proteomes" id="UP000306102">
    <property type="component" value="Unassembled WGS sequence"/>
</dbReference>
<dbReference type="EMBL" id="SDRB02006714">
    <property type="protein sequence ID" value="THG12244.1"/>
    <property type="molecule type" value="Genomic_DNA"/>
</dbReference>
<evidence type="ECO:0000313" key="8">
    <source>
        <dbReference type="Proteomes" id="UP000306102"/>
    </source>
</evidence>